<dbReference type="InterPro" id="IPR004685">
    <property type="entry name" value="Brnchd-chn_aa_trnsp_Livcs"/>
</dbReference>
<dbReference type="GO" id="GO:0015820">
    <property type="term" value="P:L-leucine transport"/>
    <property type="evidence" value="ECO:0007669"/>
    <property type="project" value="TreeGrafter"/>
</dbReference>
<reference evidence="9" key="1">
    <citation type="journal article" date="2017" name="Appl. Environ. Microbiol.">
        <title>Molecular characterization of an Endozoicomonas-like organism causing infection in king scallop Pecten maximus L.</title>
        <authorList>
            <person name="Cano I."/>
            <person name="van Aerle R."/>
            <person name="Ross S."/>
            <person name="Verner-Jeffreys D.W."/>
            <person name="Paley R.K."/>
            <person name="Rimmer G."/>
            <person name="Ryder D."/>
            <person name="Hooper P."/>
            <person name="Stone D."/>
            <person name="Feist S.W."/>
        </authorList>
    </citation>
    <scope>NUCLEOTIDE SEQUENCE</scope>
</reference>
<evidence type="ECO:0000256" key="3">
    <source>
        <dbReference type="ARBA" id="ARBA00022475"/>
    </source>
</evidence>
<keyword evidence="4 8" id="KW-0812">Transmembrane</keyword>
<evidence type="ECO:0000256" key="4">
    <source>
        <dbReference type="ARBA" id="ARBA00022692"/>
    </source>
</evidence>
<feature type="transmembrane region" description="Helical" evidence="8">
    <location>
        <begin position="122"/>
        <end position="140"/>
    </location>
</feature>
<dbReference type="NCBIfam" id="TIGR00796">
    <property type="entry name" value="livcs"/>
    <property type="match status" value="1"/>
</dbReference>
<accession>A0A2H9TAC4</accession>
<gene>
    <name evidence="9" type="primary">brnQ_2</name>
    <name evidence="9" type="ORF">CI610_00814</name>
</gene>
<feature type="transmembrane region" description="Helical" evidence="8">
    <location>
        <begin position="196"/>
        <end position="216"/>
    </location>
</feature>
<keyword evidence="3" id="KW-1003">Cell membrane</keyword>
<feature type="transmembrane region" description="Helical" evidence="8">
    <location>
        <begin position="373"/>
        <end position="395"/>
    </location>
</feature>
<comment type="caution">
    <text evidence="9">The sequence shown here is derived from an EMBL/GenBank/DDBJ whole genome shotgun (WGS) entry which is preliminary data.</text>
</comment>
<comment type="subcellular location">
    <subcellularLocation>
        <location evidence="1">Cell membrane</location>
        <topology evidence="1">Multi-pass membrane protein</topology>
    </subcellularLocation>
</comment>
<evidence type="ECO:0000256" key="1">
    <source>
        <dbReference type="ARBA" id="ARBA00004651"/>
    </source>
</evidence>
<feature type="transmembrane region" description="Helical" evidence="8">
    <location>
        <begin position="7"/>
        <end position="29"/>
    </location>
</feature>
<dbReference type="AlphaFoldDB" id="A0A2H9TAC4"/>
<dbReference type="EMBL" id="NSIT01000027">
    <property type="protein sequence ID" value="PJE80201.1"/>
    <property type="molecule type" value="Genomic_DNA"/>
</dbReference>
<evidence type="ECO:0000256" key="7">
    <source>
        <dbReference type="ARBA" id="ARBA00023136"/>
    </source>
</evidence>
<keyword evidence="7 8" id="KW-0472">Membrane</keyword>
<sequence>MKQQLSISNTIGLGFMLFAMFLGAGNMIFPPMVGFLSGTNLWPAAVGFLITAVGLPLLGIIATAQVGGGFNDLARELPKSLIILAGSCVFLIIGPLYAVPRTALVSFEMGIQPFIGAKHHDSIQLIFSLVFFAITAYLCLRPGRLLDSIGKIITPALIILLGILGLSPLFQPSRISGTPVDGIFSLSPLAGGFLEGYMTMDALAAIMFGIVMITNLRSHGIHEQKSQIHYCIITGFIAALSLSLVYLSLLYLGASSTDLLPHSVNNGSQILSFYVDHLYGFSGSILLSIIVILACLTTAIGCITAACEYFDNLLPIRYSRLVFLCIITCVLLANLQLNRIIDLFIPVLQVLYPPCIVLIFLGLIRHYLINPTLVYRSTLGVTLLISVSDTLYQSGYSPVANTLSFLTLLPGSNVQMGWILPAAASMALTVITGLAKNHKQANDHSS</sequence>
<feature type="transmembrane region" description="Helical" evidence="8">
    <location>
        <begin position="81"/>
        <end position="99"/>
    </location>
</feature>
<feature type="transmembrane region" description="Helical" evidence="8">
    <location>
        <begin position="228"/>
        <end position="252"/>
    </location>
</feature>
<keyword evidence="5" id="KW-0029">Amino-acid transport</keyword>
<evidence type="ECO:0000256" key="6">
    <source>
        <dbReference type="ARBA" id="ARBA00022989"/>
    </source>
</evidence>
<feature type="transmembrane region" description="Helical" evidence="8">
    <location>
        <begin position="285"/>
        <end position="306"/>
    </location>
</feature>
<keyword evidence="2" id="KW-0813">Transport</keyword>
<keyword evidence="6 8" id="KW-1133">Transmembrane helix</keyword>
<dbReference type="PANTHER" id="PTHR30588:SF0">
    <property type="entry name" value="BRANCHED-CHAIN AMINO ACID PERMEASE BRNQ"/>
    <property type="match status" value="1"/>
</dbReference>
<name>A0A2H9TAC4_9ZZZZ</name>
<feature type="transmembrane region" description="Helical" evidence="8">
    <location>
        <begin position="343"/>
        <end position="364"/>
    </location>
</feature>
<feature type="transmembrane region" description="Helical" evidence="8">
    <location>
        <begin position="41"/>
        <end position="61"/>
    </location>
</feature>
<dbReference type="GO" id="GO:0015190">
    <property type="term" value="F:L-leucine transmembrane transporter activity"/>
    <property type="evidence" value="ECO:0007669"/>
    <property type="project" value="TreeGrafter"/>
</dbReference>
<evidence type="ECO:0000256" key="5">
    <source>
        <dbReference type="ARBA" id="ARBA00022970"/>
    </source>
</evidence>
<evidence type="ECO:0000256" key="2">
    <source>
        <dbReference type="ARBA" id="ARBA00022448"/>
    </source>
</evidence>
<feature type="transmembrane region" description="Helical" evidence="8">
    <location>
        <begin position="318"/>
        <end position="337"/>
    </location>
</feature>
<feature type="transmembrane region" description="Helical" evidence="8">
    <location>
        <begin position="415"/>
        <end position="435"/>
    </location>
</feature>
<dbReference type="GO" id="GO:0015818">
    <property type="term" value="P:isoleucine transport"/>
    <property type="evidence" value="ECO:0007669"/>
    <property type="project" value="TreeGrafter"/>
</dbReference>
<dbReference type="PANTHER" id="PTHR30588">
    <property type="entry name" value="BRANCHED-CHAIN AMINO ACID TRANSPORT SYSTEM 2 CARRIER PROTEIN"/>
    <property type="match status" value="1"/>
</dbReference>
<dbReference type="GO" id="GO:0015188">
    <property type="term" value="F:L-isoleucine transmembrane transporter activity"/>
    <property type="evidence" value="ECO:0007669"/>
    <property type="project" value="TreeGrafter"/>
</dbReference>
<evidence type="ECO:0000313" key="9">
    <source>
        <dbReference type="EMBL" id="PJE80201.1"/>
    </source>
</evidence>
<dbReference type="GO" id="GO:0005886">
    <property type="term" value="C:plasma membrane"/>
    <property type="evidence" value="ECO:0007669"/>
    <property type="project" value="UniProtKB-SubCell"/>
</dbReference>
<feature type="transmembrane region" description="Helical" evidence="8">
    <location>
        <begin position="152"/>
        <end position="170"/>
    </location>
</feature>
<dbReference type="GO" id="GO:0005304">
    <property type="term" value="F:L-valine transmembrane transporter activity"/>
    <property type="evidence" value="ECO:0007669"/>
    <property type="project" value="TreeGrafter"/>
</dbReference>
<evidence type="ECO:0000256" key="8">
    <source>
        <dbReference type="SAM" id="Phobius"/>
    </source>
</evidence>
<protein>
    <submittedName>
        <fullName evidence="9">Branched-chain amino acid transport system 2 carrier protein</fullName>
    </submittedName>
</protein>
<dbReference type="Pfam" id="PF05525">
    <property type="entry name" value="Branch_AA_trans"/>
    <property type="match status" value="1"/>
</dbReference>
<organism evidence="9">
    <name type="scientific">invertebrate metagenome</name>
    <dbReference type="NCBI Taxonomy" id="1711999"/>
    <lineage>
        <taxon>unclassified sequences</taxon>
        <taxon>metagenomes</taxon>
        <taxon>organismal metagenomes</taxon>
    </lineage>
</organism>
<proteinExistence type="predicted"/>